<evidence type="ECO:0000256" key="1">
    <source>
        <dbReference type="ARBA" id="ARBA00022679"/>
    </source>
</evidence>
<dbReference type="Pfam" id="PF04488">
    <property type="entry name" value="Gly_transf_sug"/>
    <property type="match status" value="1"/>
</dbReference>
<name>A0A481YVB1_9VIRU</name>
<dbReference type="InterPro" id="IPR051706">
    <property type="entry name" value="Glycosyltransferase_domain"/>
</dbReference>
<dbReference type="InterPro" id="IPR007577">
    <property type="entry name" value="GlycoTrfase_DXD_sugar-bd_CS"/>
</dbReference>
<dbReference type="SUPFAM" id="SSF53448">
    <property type="entry name" value="Nucleotide-diphospho-sugar transferases"/>
    <property type="match status" value="1"/>
</dbReference>
<dbReference type="GO" id="GO:0000030">
    <property type="term" value="F:mannosyltransferase activity"/>
    <property type="evidence" value="ECO:0007669"/>
    <property type="project" value="TreeGrafter"/>
</dbReference>
<proteinExistence type="predicted"/>
<keyword evidence="1 2" id="KW-0808">Transferase</keyword>
<evidence type="ECO:0000313" key="2">
    <source>
        <dbReference type="EMBL" id="QBK86436.1"/>
    </source>
</evidence>
<organism evidence="2">
    <name type="scientific">Marseillevirus LCMAC102</name>
    <dbReference type="NCBI Taxonomy" id="2506603"/>
    <lineage>
        <taxon>Viruses</taxon>
        <taxon>Varidnaviria</taxon>
        <taxon>Bamfordvirae</taxon>
        <taxon>Nucleocytoviricota</taxon>
        <taxon>Megaviricetes</taxon>
        <taxon>Pimascovirales</taxon>
        <taxon>Pimascovirales incertae sedis</taxon>
        <taxon>Marseilleviridae</taxon>
    </lineage>
</organism>
<accession>A0A481YVB1</accession>
<dbReference type="GO" id="GO:0016020">
    <property type="term" value="C:membrane"/>
    <property type="evidence" value="ECO:0007669"/>
    <property type="project" value="GOC"/>
</dbReference>
<dbReference type="InterPro" id="IPR029044">
    <property type="entry name" value="Nucleotide-diphossugar_trans"/>
</dbReference>
<dbReference type="Gene3D" id="3.90.550.20">
    <property type="match status" value="1"/>
</dbReference>
<dbReference type="EMBL" id="MK500334">
    <property type="protein sequence ID" value="QBK86436.1"/>
    <property type="molecule type" value="Genomic_DNA"/>
</dbReference>
<dbReference type="PANTHER" id="PTHR32385">
    <property type="entry name" value="MANNOSYL PHOSPHORYLINOSITOL CERAMIDE SYNTHASE"/>
    <property type="match status" value="1"/>
</dbReference>
<sequence length="306" mass="35601">MRVLIIVFVIYLIAGWFVYRKCTSHFPEMCPMNLKWDGNYDKIDQKLYPAIKHRKSIVLPPWKQKIPRVIYQTHERDEIPSGMREAVETILHVNQTYEYKYFNAKEAKTFIIDNIGERAGKCYDKLVPGAYKADLFRYCLMYINGGVYIDAGFIAINPLDKVIDPDDEFISAMDSCKPEYCNGQKGVYNAFICCVPGHPIMRYAIDKVLDNIERNYYGICSIAPTGPLVLGEAFKNVTGKDINEETYPRGIKLLRFYAPTGCLSGVIFSGSDKIFYTKYPFYREELKLYTNQQDYHQMWAKRQIYE</sequence>
<gene>
    <name evidence="2" type="ORF">LCMAC102_02310</name>
</gene>
<dbReference type="GO" id="GO:0051999">
    <property type="term" value="P:mannosyl-inositol phosphorylceramide biosynthetic process"/>
    <property type="evidence" value="ECO:0007669"/>
    <property type="project" value="TreeGrafter"/>
</dbReference>
<dbReference type="PANTHER" id="PTHR32385:SF15">
    <property type="entry name" value="INOSITOL PHOSPHOCERAMIDE MANNOSYLTRANSFERASE 1"/>
    <property type="match status" value="1"/>
</dbReference>
<reference evidence="2" key="1">
    <citation type="journal article" date="2019" name="MBio">
        <title>Virus Genomes from Deep Sea Sediments Expand the Ocean Megavirome and Support Independent Origins of Viral Gigantism.</title>
        <authorList>
            <person name="Backstrom D."/>
            <person name="Yutin N."/>
            <person name="Jorgensen S.L."/>
            <person name="Dharamshi J."/>
            <person name="Homa F."/>
            <person name="Zaremba-Niedwiedzka K."/>
            <person name="Spang A."/>
            <person name="Wolf Y.I."/>
            <person name="Koonin E.V."/>
            <person name="Ettema T.J."/>
        </authorList>
    </citation>
    <scope>NUCLEOTIDE SEQUENCE</scope>
</reference>
<protein>
    <submittedName>
        <fullName evidence="2">Glycosyltransferase</fullName>
    </submittedName>
</protein>